<evidence type="ECO:0000256" key="1">
    <source>
        <dbReference type="SAM" id="MobiDB-lite"/>
    </source>
</evidence>
<name>A0A1B6J1B9_9HEMI</name>
<feature type="non-terminal residue" evidence="2">
    <location>
        <position position="1"/>
    </location>
</feature>
<feature type="region of interest" description="Disordered" evidence="1">
    <location>
        <begin position="1"/>
        <end position="28"/>
    </location>
</feature>
<feature type="compositionally biased region" description="Low complexity" evidence="1">
    <location>
        <begin position="7"/>
        <end position="28"/>
    </location>
</feature>
<accession>A0A1B6J1B9</accession>
<evidence type="ECO:0000313" key="2">
    <source>
        <dbReference type="EMBL" id="JAS92910.1"/>
    </source>
</evidence>
<dbReference type="AlphaFoldDB" id="A0A1B6J1B9"/>
<dbReference type="EMBL" id="GECU01014796">
    <property type="protein sequence ID" value="JAS92910.1"/>
    <property type="molecule type" value="Transcribed_RNA"/>
</dbReference>
<protein>
    <submittedName>
        <fullName evidence="2">Uncharacterized protein</fullName>
    </submittedName>
</protein>
<gene>
    <name evidence="2" type="ORF">g.14658</name>
</gene>
<reference evidence="2" key="1">
    <citation type="submission" date="2015-11" db="EMBL/GenBank/DDBJ databases">
        <title>De novo transcriptome assembly of four potential Pierce s Disease insect vectors from Arizona vineyards.</title>
        <authorList>
            <person name="Tassone E.E."/>
        </authorList>
    </citation>
    <scope>NUCLEOTIDE SEQUENCE</scope>
</reference>
<sequence length="105" mass="11219">SPRDSESVPVPRPAVAAPRAASAADAAPSQRLRRLHALQLLRVALAFRQTTQTRCSVPSASLQPLPARPQGSGDSTYQELAALVVIAPARRKQTIVALCLWNLDT</sequence>
<organism evidence="2">
    <name type="scientific">Homalodisca liturata</name>
    <dbReference type="NCBI Taxonomy" id="320908"/>
    <lineage>
        <taxon>Eukaryota</taxon>
        <taxon>Metazoa</taxon>
        <taxon>Ecdysozoa</taxon>
        <taxon>Arthropoda</taxon>
        <taxon>Hexapoda</taxon>
        <taxon>Insecta</taxon>
        <taxon>Pterygota</taxon>
        <taxon>Neoptera</taxon>
        <taxon>Paraneoptera</taxon>
        <taxon>Hemiptera</taxon>
        <taxon>Auchenorrhyncha</taxon>
        <taxon>Membracoidea</taxon>
        <taxon>Cicadellidae</taxon>
        <taxon>Cicadellinae</taxon>
        <taxon>Proconiini</taxon>
        <taxon>Homalodisca</taxon>
    </lineage>
</organism>
<proteinExistence type="predicted"/>